<dbReference type="EMBL" id="SOZE01000031">
    <property type="protein sequence ID" value="TFF34393.1"/>
    <property type="molecule type" value="Genomic_DNA"/>
</dbReference>
<name>A0A4Y8S5X1_9SPHI</name>
<dbReference type="RefSeq" id="WP_133234962.1">
    <property type="nucleotide sequence ID" value="NZ_SOZE01000031.1"/>
</dbReference>
<proteinExistence type="predicted"/>
<accession>A0A4Y8S5X1</accession>
<comment type="caution">
    <text evidence="1">The sequence shown here is derived from an EMBL/GenBank/DDBJ whole genome shotgun (WGS) entry which is preliminary data.</text>
</comment>
<keyword evidence="2" id="KW-1185">Reference proteome</keyword>
<dbReference type="Proteomes" id="UP000297540">
    <property type="component" value="Unassembled WGS sequence"/>
</dbReference>
<protein>
    <submittedName>
        <fullName evidence="1">Uncharacterized protein</fullName>
    </submittedName>
</protein>
<dbReference type="OrthoDB" id="783043at2"/>
<reference evidence="1 2" key="1">
    <citation type="journal article" date="2017" name="Int. J. Syst. Evol. Microbiol.">
        <title>Mucilaginibacterpsychrotolerans sp. nov., isolated from peatlands.</title>
        <authorList>
            <person name="Deng Y."/>
            <person name="Shen L."/>
            <person name="Xu B."/>
            <person name="Liu Y."/>
            <person name="Gu Z."/>
            <person name="Liu H."/>
            <person name="Zhou Y."/>
        </authorList>
    </citation>
    <scope>NUCLEOTIDE SEQUENCE [LARGE SCALE GENOMIC DNA]</scope>
    <source>
        <strain evidence="1 2">NH7-4</strain>
    </source>
</reference>
<gene>
    <name evidence="1" type="ORF">E2R66_22220</name>
</gene>
<evidence type="ECO:0000313" key="1">
    <source>
        <dbReference type="EMBL" id="TFF34393.1"/>
    </source>
</evidence>
<organism evidence="1 2">
    <name type="scientific">Mucilaginibacter psychrotolerans</name>
    <dbReference type="NCBI Taxonomy" id="1524096"/>
    <lineage>
        <taxon>Bacteria</taxon>
        <taxon>Pseudomonadati</taxon>
        <taxon>Bacteroidota</taxon>
        <taxon>Sphingobacteriia</taxon>
        <taxon>Sphingobacteriales</taxon>
        <taxon>Sphingobacteriaceae</taxon>
        <taxon>Mucilaginibacter</taxon>
    </lineage>
</organism>
<evidence type="ECO:0000313" key="2">
    <source>
        <dbReference type="Proteomes" id="UP000297540"/>
    </source>
</evidence>
<sequence length="443" mass="49547">MTIDIQPQPYSPANAPNIYQLTSANPNIINFDVKVLDAVSGNLIANQKYQTLPNLSGGTAFDLSSILSNLTAYQLNVSNNIVESVPNILKAYKLNITENIISGNTITTGATLTSDTYKVWNGSLSKIDYNHYNYNDFVMQAATGATSALFLTDKPNYSKLHYYSTELLYLLNKDVSGYTVTLKLYDKSNHYIGLYSTSASTYSEAIRINVSPMALAEHFNIDFRPVKYFTVQVADLAGNPKTKLRFYQYEQLRCTDEPVIFVFANSKGGFDSCFFLNPKESVSVTRNTIERYPYSFNSAGDFSNISNNIYNKEKETIGIDSHSTYTVISQPLNDVDSRYLRQLYTSPEVYVKLNDGTYLPVTISNNTYEVGRIRYSNGLVRQTLQFTAEPGLQLINVVPELTFSPPNIPYVVVDSYCYPETDFPTFGYVEPGADGDAIIEDGI</sequence>
<dbReference type="AlphaFoldDB" id="A0A4Y8S5X1"/>